<dbReference type="InterPro" id="IPR000569">
    <property type="entry name" value="HECT_dom"/>
</dbReference>
<dbReference type="PANTHER" id="PTHR12429:SF36">
    <property type="entry name" value="E3 UBIQUITIN-PROTEIN LIGASE NEURL3"/>
    <property type="match status" value="1"/>
</dbReference>
<evidence type="ECO:0000256" key="2">
    <source>
        <dbReference type="ARBA" id="ARBA00022786"/>
    </source>
</evidence>
<feature type="domain" description="NHR" evidence="6">
    <location>
        <begin position="15"/>
        <end position="170"/>
    </location>
</feature>
<evidence type="ECO:0000313" key="8">
    <source>
        <dbReference type="Proteomes" id="UP001059041"/>
    </source>
</evidence>
<dbReference type="GO" id="GO:0005769">
    <property type="term" value="C:early endosome"/>
    <property type="evidence" value="ECO:0007669"/>
    <property type="project" value="TreeGrafter"/>
</dbReference>
<dbReference type="InterPro" id="IPR037962">
    <property type="entry name" value="Neuralized"/>
</dbReference>
<evidence type="ECO:0000259" key="6">
    <source>
        <dbReference type="PROSITE" id="PS51065"/>
    </source>
</evidence>
<sequence length="582" mass="65366">MTEHDRICGSRCLGPMTFHTEMTGKYVTISHGGRLASRDASSFMDGLAFLSRAIKFDEKICIQIESCSSRWDGALRVGFTNIRPNKRCIPASSIPELSDTPGYCVLPVPVDLCVHSAEIHFWMNYAGMILVEGITRERYYIKAKGLNLNKSLWVFIDLYGNTSTVRLLGSRRGSRTSCPDIASGINCLVGENKVSEEKPDYTVHDFSRITHQARMEVLIILFYKESFIKILPTSSLSLIETRSVQKTSWSPSVFLLRHANQKTVPSPTECSELTQAGLGIPDHESERGVDLNWTWREMHHFICSSYPSVGLDWIGFSAVKADKNGRLCRINPKTMNKLKKELGESVLYIIPDKDIVLNEMPTHTLSSVINRNASSPSRSAPSVPAQRRQRLTSSTSYMSCSSPNSSMEDIDVGSLLREFQQNHLSGSEQVSILVNRNRLLQSAKNAVSNYNFSWTKIPLVKFVGEEAIDCGGPRREFLRLLMMEVQSSLGIFEGKPGHLFFTYDQMALEQHKYELAGKLIAWSVAHGGPGFKALDPCLYQLMCIQECPLADFNWRLIPDADIQNKLQRASIHFSICSIIFLL</sequence>
<dbReference type="SMART" id="SM00588">
    <property type="entry name" value="NEUZ"/>
    <property type="match status" value="1"/>
</dbReference>
<accession>A0A9W7TJ91</accession>
<dbReference type="AlphaFoldDB" id="A0A9W7TJ91"/>
<feature type="domain" description="HECT" evidence="5">
    <location>
        <begin position="460"/>
        <end position="485"/>
    </location>
</feature>
<evidence type="ECO:0000256" key="3">
    <source>
        <dbReference type="PROSITE-ProRule" id="PRU00104"/>
    </source>
</evidence>
<feature type="region of interest" description="Disordered" evidence="4">
    <location>
        <begin position="369"/>
        <end position="405"/>
    </location>
</feature>
<dbReference type="InterPro" id="IPR035983">
    <property type="entry name" value="Hect_E3_ubiquitin_ligase"/>
</dbReference>
<dbReference type="EMBL" id="JAFHDT010000017">
    <property type="protein sequence ID" value="KAI7797436.1"/>
    <property type="molecule type" value="Genomic_DNA"/>
</dbReference>
<dbReference type="Proteomes" id="UP001059041">
    <property type="component" value="Linkage Group LG17"/>
</dbReference>
<dbReference type="InterPro" id="IPR043136">
    <property type="entry name" value="B30.2/SPRY_sf"/>
</dbReference>
<dbReference type="Pfam" id="PF07177">
    <property type="entry name" value="Neuralized"/>
    <property type="match status" value="1"/>
</dbReference>
<protein>
    <submittedName>
        <fullName evidence="7">G2/M phase-specific E3 ubiquitin-protein ligase-like</fullName>
    </submittedName>
</protein>
<dbReference type="SUPFAM" id="SSF56204">
    <property type="entry name" value="Hect, E3 ligase catalytic domain"/>
    <property type="match status" value="1"/>
</dbReference>
<dbReference type="Gene3D" id="2.60.120.920">
    <property type="match status" value="1"/>
</dbReference>
<dbReference type="GO" id="GO:0061630">
    <property type="term" value="F:ubiquitin protein ligase activity"/>
    <property type="evidence" value="ECO:0007669"/>
    <property type="project" value="TreeGrafter"/>
</dbReference>
<feature type="compositionally biased region" description="Low complexity" evidence="4">
    <location>
        <begin position="393"/>
        <end position="405"/>
    </location>
</feature>
<evidence type="ECO:0000259" key="5">
    <source>
        <dbReference type="PROSITE" id="PS50237"/>
    </source>
</evidence>
<evidence type="ECO:0000256" key="4">
    <source>
        <dbReference type="SAM" id="MobiDB-lite"/>
    </source>
</evidence>
<name>A0A9W7TJ91_TRIRA</name>
<keyword evidence="1" id="KW-0808">Transferase</keyword>
<gene>
    <name evidence="7" type="ORF">IRJ41_005532</name>
</gene>
<proteinExistence type="predicted"/>
<dbReference type="Gene3D" id="3.90.1750.10">
    <property type="entry name" value="Hect, E3 ligase catalytic domains"/>
    <property type="match status" value="1"/>
</dbReference>
<comment type="caution">
    <text evidence="7">The sequence shown here is derived from an EMBL/GenBank/DDBJ whole genome shotgun (WGS) entry which is preliminary data.</text>
</comment>
<dbReference type="GO" id="GO:0070086">
    <property type="term" value="P:ubiquitin-dependent endocytosis"/>
    <property type="evidence" value="ECO:0007669"/>
    <property type="project" value="TreeGrafter"/>
</dbReference>
<dbReference type="PROSITE" id="PS50237">
    <property type="entry name" value="HECT"/>
    <property type="match status" value="1"/>
</dbReference>
<feature type="compositionally biased region" description="Low complexity" evidence="4">
    <location>
        <begin position="373"/>
        <end position="386"/>
    </location>
</feature>
<organism evidence="7 8">
    <name type="scientific">Triplophysa rosa</name>
    <name type="common">Cave loach</name>
    <dbReference type="NCBI Taxonomy" id="992332"/>
    <lineage>
        <taxon>Eukaryota</taxon>
        <taxon>Metazoa</taxon>
        <taxon>Chordata</taxon>
        <taxon>Craniata</taxon>
        <taxon>Vertebrata</taxon>
        <taxon>Euteleostomi</taxon>
        <taxon>Actinopterygii</taxon>
        <taxon>Neopterygii</taxon>
        <taxon>Teleostei</taxon>
        <taxon>Ostariophysi</taxon>
        <taxon>Cypriniformes</taxon>
        <taxon>Nemacheilidae</taxon>
        <taxon>Triplophysa</taxon>
    </lineage>
</organism>
<dbReference type="PANTHER" id="PTHR12429">
    <property type="entry name" value="NEURALIZED"/>
    <property type="match status" value="1"/>
</dbReference>
<evidence type="ECO:0000256" key="1">
    <source>
        <dbReference type="ARBA" id="ARBA00022679"/>
    </source>
</evidence>
<reference evidence="7" key="1">
    <citation type="submission" date="2021-02" db="EMBL/GenBank/DDBJ databases">
        <title>Comparative genomics reveals that relaxation of natural selection precedes convergent phenotypic evolution of cavefish.</title>
        <authorList>
            <person name="Peng Z."/>
        </authorList>
    </citation>
    <scope>NUCLEOTIDE SEQUENCE</scope>
    <source>
        <tissue evidence="7">Muscle</tissue>
    </source>
</reference>
<keyword evidence="8" id="KW-1185">Reference proteome</keyword>
<comment type="caution">
    <text evidence="3">Lacks conserved residue(s) required for the propagation of feature annotation.</text>
</comment>
<dbReference type="PROSITE" id="PS51065">
    <property type="entry name" value="NHR"/>
    <property type="match status" value="1"/>
</dbReference>
<evidence type="ECO:0000313" key="7">
    <source>
        <dbReference type="EMBL" id="KAI7797436.1"/>
    </source>
</evidence>
<keyword evidence="2 3" id="KW-0833">Ubl conjugation pathway</keyword>
<dbReference type="InterPro" id="IPR006573">
    <property type="entry name" value="NHR_dom"/>
</dbReference>